<keyword evidence="3" id="KW-1185">Reference proteome</keyword>
<organism evidence="2 3">
    <name type="scientific">Chelativorans petroleitrophicus</name>
    <dbReference type="NCBI Taxonomy" id="2975484"/>
    <lineage>
        <taxon>Bacteria</taxon>
        <taxon>Pseudomonadati</taxon>
        <taxon>Pseudomonadota</taxon>
        <taxon>Alphaproteobacteria</taxon>
        <taxon>Hyphomicrobiales</taxon>
        <taxon>Phyllobacteriaceae</taxon>
        <taxon>Chelativorans</taxon>
    </lineage>
</organism>
<protein>
    <submittedName>
        <fullName evidence="2">Cell wall hydrolase</fullName>
    </submittedName>
</protein>
<feature type="domain" description="Cell wall hydrolase SleB" evidence="1">
    <location>
        <begin position="62"/>
        <end position="176"/>
    </location>
</feature>
<reference evidence="2" key="1">
    <citation type="submission" date="2022-08" db="EMBL/GenBank/DDBJ databases">
        <title>Chelativorans sichuanense sp. nov., a paraffin oil-degrading bacterium isolated from a mixture of oil-based drill cuttings and paddy soil.</title>
        <authorList>
            <person name="Yu J."/>
            <person name="Liu H."/>
            <person name="Chen Q."/>
        </authorList>
    </citation>
    <scope>NUCLEOTIDE SEQUENCE</scope>
    <source>
        <strain evidence="2">SCAU 2101</strain>
    </source>
</reference>
<dbReference type="AlphaFoldDB" id="A0A9X2XCB2"/>
<proteinExistence type="predicted"/>
<accession>A0A9X2XCB2</accession>
<dbReference type="EMBL" id="JAODNV010000019">
    <property type="protein sequence ID" value="MCT8991815.1"/>
    <property type="molecule type" value="Genomic_DNA"/>
</dbReference>
<sequence length="181" mass="20387">MIQSLAGARLAAIFTWAVFLSLAVPAEAAPVPKSRSEMAPVYLSYKKEMECLARAIYFEARGESVEGQRAVARVILNRVESKYYPNSICGVVYQNDHLRNACQFSFACDGKPDRITDEKAYRKAEKIARQVYGCGQSWCKLSDPVGRSTHYHADYVKPGWANRLERTGRVGSHIFYYTATM</sequence>
<name>A0A9X2XCB2_9HYPH</name>
<dbReference type="InterPro" id="IPR011105">
    <property type="entry name" value="Cell_wall_hydrolase_SleB"/>
</dbReference>
<comment type="caution">
    <text evidence="2">The sequence shown here is derived from an EMBL/GenBank/DDBJ whole genome shotgun (WGS) entry which is preliminary data.</text>
</comment>
<evidence type="ECO:0000313" key="2">
    <source>
        <dbReference type="EMBL" id="MCT8991815.1"/>
    </source>
</evidence>
<dbReference type="Pfam" id="PF07486">
    <property type="entry name" value="Hydrolase_2"/>
    <property type="match status" value="1"/>
</dbReference>
<dbReference type="Proteomes" id="UP001149009">
    <property type="component" value="Unassembled WGS sequence"/>
</dbReference>
<dbReference type="GO" id="GO:0016787">
    <property type="term" value="F:hydrolase activity"/>
    <property type="evidence" value="ECO:0007669"/>
    <property type="project" value="UniProtKB-KW"/>
</dbReference>
<dbReference type="Gene3D" id="1.10.10.2520">
    <property type="entry name" value="Cell wall hydrolase SleB, domain 1"/>
    <property type="match status" value="1"/>
</dbReference>
<dbReference type="InterPro" id="IPR042047">
    <property type="entry name" value="SleB_dom1"/>
</dbReference>
<evidence type="ECO:0000259" key="1">
    <source>
        <dbReference type="Pfam" id="PF07486"/>
    </source>
</evidence>
<keyword evidence="2" id="KW-0378">Hydrolase</keyword>
<dbReference type="RefSeq" id="WP_261516757.1">
    <property type="nucleotide sequence ID" value="NZ_JAODNV010000019.1"/>
</dbReference>
<gene>
    <name evidence="2" type="ORF">NYR54_16210</name>
</gene>
<evidence type="ECO:0000313" key="3">
    <source>
        <dbReference type="Proteomes" id="UP001149009"/>
    </source>
</evidence>